<protein>
    <recommendedName>
        <fullName evidence="2">Fatty acid desaturase domain-containing protein</fullName>
    </recommendedName>
</protein>
<dbReference type="CDD" id="cd03507">
    <property type="entry name" value="Delta12-FADS-like"/>
    <property type="match status" value="1"/>
</dbReference>
<dbReference type="EMBL" id="KZ819636">
    <property type="protein sequence ID" value="PWN90170.1"/>
    <property type="molecule type" value="Genomic_DNA"/>
</dbReference>
<dbReference type="InParanoid" id="A0A316YKT8"/>
<evidence type="ECO:0000256" key="1">
    <source>
        <dbReference type="SAM" id="MobiDB-lite"/>
    </source>
</evidence>
<proteinExistence type="predicted"/>
<evidence type="ECO:0000259" key="2">
    <source>
        <dbReference type="Pfam" id="PF00487"/>
    </source>
</evidence>
<organism evidence="3 4">
    <name type="scientific">Acaromyces ingoldii</name>
    <dbReference type="NCBI Taxonomy" id="215250"/>
    <lineage>
        <taxon>Eukaryota</taxon>
        <taxon>Fungi</taxon>
        <taxon>Dikarya</taxon>
        <taxon>Basidiomycota</taxon>
        <taxon>Ustilaginomycotina</taxon>
        <taxon>Exobasidiomycetes</taxon>
        <taxon>Exobasidiales</taxon>
        <taxon>Cryptobasidiaceae</taxon>
        <taxon>Acaromyces</taxon>
    </lineage>
</organism>
<evidence type="ECO:0000313" key="3">
    <source>
        <dbReference type="EMBL" id="PWN90170.1"/>
    </source>
</evidence>
<evidence type="ECO:0000313" key="4">
    <source>
        <dbReference type="Proteomes" id="UP000245768"/>
    </source>
</evidence>
<feature type="domain" description="Fatty acid desaturase" evidence="2">
    <location>
        <begin position="315"/>
        <end position="450"/>
    </location>
</feature>
<keyword evidence="4" id="KW-1185">Reference proteome</keyword>
<feature type="domain" description="Fatty acid desaturase" evidence="2">
    <location>
        <begin position="135"/>
        <end position="212"/>
    </location>
</feature>
<dbReference type="STRING" id="215250.A0A316YKT8"/>
<feature type="region of interest" description="Disordered" evidence="1">
    <location>
        <begin position="1"/>
        <end position="46"/>
    </location>
</feature>
<dbReference type="GO" id="GO:0006629">
    <property type="term" value="P:lipid metabolic process"/>
    <property type="evidence" value="ECO:0007669"/>
    <property type="project" value="InterPro"/>
</dbReference>
<dbReference type="PANTHER" id="PTHR32100">
    <property type="entry name" value="OMEGA-6 FATTY ACID DESATURASE, CHLOROPLASTIC"/>
    <property type="match status" value="1"/>
</dbReference>
<dbReference type="RefSeq" id="XP_025377368.1">
    <property type="nucleotide sequence ID" value="XM_025521588.1"/>
</dbReference>
<name>A0A316YKT8_9BASI</name>
<dbReference type="OrthoDB" id="1461976at2759"/>
<dbReference type="Proteomes" id="UP000245768">
    <property type="component" value="Unassembled WGS sequence"/>
</dbReference>
<dbReference type="Pfam" id="PF00487">
    <property type="entry name" value="FA_desaturase"/>
    <property type="match status" value="2"/>
</dbReference>
<dbReference type="InterPro" id="IPR005804">
    <property type="entry name" value="FA_desaturase_dom"/>
</dbReference>
<dbReference type="GeneID" id="37043504"/>
<accession>A0A316YKT8</accession>
<gene>
    <name evidence="3" type="ORF">FA10DRAFT_266663</name>
</gene>
<dbReference type="AlphaFoldDB" id="A0A316YKT8"/>
<reference evidence="3" key="1">
    <citation type="journal article" date="2018" name="Mol. Biol. Evol.">
        <title>Broad Genomic Sampling Reveals a Smut Pathogenic Ancestry of the Fungal Clade Ustilaginomycotina.</title>
        <authorList>
            <person name="Kijpornyongpan T."/>
            <person name="Mondo S.J."/>
            <person name="Barry K."/>
            <person name="Sandor L."/>
            <person name="Lee J."/>
            <person name="Lipzen A."/>
            <person name="Pangilinan J."/>
            <person name="LaButti K."/>
            <person name="Hainaut M."/>
            <person name="Henrissat B."/>
            <person name="Grigoriev I.V."/>
            <person name="Spatafora J.W."/>
            <person name="Aime M.C."/>
        </authorList>
    </citation>
    <scope>NUCLEOTIDE SEQUENCE [LARGE SCALE GENOMIC DNA]</scope>
    <source>
        <strain evidence="3">MCA 4198</strain>
    </source>
</reference>
<dbReference type="InterPro" id="IPR012171">
    <property type="entry name" value="Fatty_acid_desaturase"/>
</dbReference>
<feature type="compositionally biased region" description="Low complexity" evidence="1">
    <location>
        <begin position="1"/>
        <end position="36"/>
    </location>
</feature>
<feature type="region of interest" description="Disordered" evidence="1">
    <location>
        <begin position="219"/>
        <end position="239"/>
    </location>
</feature>
<dbReference type="GO" id="GO:0016491">
    <property type="term" value="F:oxidoreductase activity"/>
    <property type="evidence" value="ECO:0007669"/>
    <property type="project" value="InterPro"/>
</dbReference>
<sequence length="506" mass="56125">MSSSATAPSLTSATQRQQAKPEAVAAATTAKKAATTDGRYSHRQAKSFKKDELKQFRVPDLTVKDLLSSIPAHCFERSALKSSAYVVVDFTLVGLLGLAASYIDPTLSSFDFAKSSPLTPYLSASWQYSLARFALWSAYAFAQGLVFTGIWVIAHECGHQSYSASKTINNTVGWFLHSALLVPYHSWRISHARHHAATGHLTRDEVFVPRTRAQKGLLPLQPAGTQAAGGSSDESDDEQVDALVGGAANQSQQQQQQPTEETWGEWIAETLEDAPLYNFIYIIIQQLFGWPLYLIQNSSGQLHFPKGTNHFDPNSIIFDARHRSQVLISDVGIALTLSTLFAWGTLSSGGFAEVARYYIAPYLWCNHWLVMITYLQHTDPAIPHYTADSWTFPRGALCTVDRQWLGPVGPYLFHGISETHVLHHVSSKIPHYNAWEASEALKQRLGEHYQSSDENVFVSLWKSMRTCKFVDESDRICFYKDAHGVPRTAVAPDSGYNSDSGLAMSE</sequence>